<dbReference type="PANTHER" id="PTHR37079:SF4">
    <property type="entry name" value="SERINE_THREONINE-PROTEIN KINASE ATM"/>
    <property type="match status" value="1"/>
</dbReference>
<comment type="caution">
    <text evidence="1">The sequence shown here is derived from an EMBL/GenBank/DDBJ whole genome shotgun (WGS) entry which is preliminary data.</text>
</comment>
<dbReference type="STRING" id="307972.A0A2G8L3X9"/>
<dbReference type="OrthoDB" id="381190at2759"/>
<keyword evidence="2" id="KW-1185">Reference proteome</keyword>
<name>A0A2G8L3X9_STIJA</name>
<organism evidence="1 2">
    <name type="scientific">Stichopus japonicus</name>
    <name type="common">Sea cucumber</name>
    <dbReference type="NCBI Taxonomy" id="307972"/>
    <lineage>
        <taxon>Eukaryota</taxon>
        <taxon>Metazoa</taxon>
        <taxon>Echinodermata</taxon>
        <taxon>Eleutherozoa</taxon>
        <taxon>Echinozoa</taxon>
        <taxon>Holothuroidea</taxon>
        <taxon>Aspidochirotacea</taxon>
        <taxon>Aspidochirotida</taxon>
        <taxon>Stichopodidae</taxon>
        <taxon>Apostichopus</taxon>
    </lineage>
</organism>
<reference evidence="1 2" key="1">
    <citation type="journal article" date="2017" name="PLoS Biol.">
        <title>The sea cucumber genome provides insights into morphological evolution and visceral regeneration.</title>
        <authorList>
            <person name="Zhang X."/>
            <person name="Sun L."/>
            <person name="Yuan J."/>
            <person name="Sun Y."/>
            <person name="Gao Y."/>
            <person name="Zhang L."/>
            <person name="Li S."/>
            <person name="Dai H."/>
            <person name="Hamel J.F."/>
            <person name="Liu C."/>
            <person name="Yu Y."/>
            <person name="Liu S."/>
            <person name="Lin W."/>
            <person name="Guo K."/>
            <person name="Jin S."/>
            <person name="Xu P."/>
            <person name="Storey K.B."/>
            <person name="Huan P."/>
            <person name="Zhang T."/>
            <person name="Zhou Y."/>
            <person name="Zhang J."/>
            <person name="Lin C."/>
            <person name="Li X."/>
            <person name="Xing L."/>
            <person name="Huo D."/>
            <person name="Sun M."/>
            <person name="Wang L."/>
            <person name="Mercier A."/>
            <person name="Li F."/>
            <person name="Yang H."/>
            <person name="Xiang J."/>
        </authorList>
    </citation>
    <scope>NUCLEOTIDE SEQUENCE [LARGE SCALE GENOMIC DNA]</scope>
    <source>
        <strain evidence="1">Shaxun</strain>
        <tissue evidence="1">Muscle</tissue>
    </source>
</reference>
<evidence type="ECO:0000313" key="1">
    <source>
        <dbReference type="EMBL" id="PIK54952.1"/>
    </source>
</evidence>
<evidence type="ECO:0000313" key="2">
    <source>
        <dbReference type="Proteomes" id="UP000230750"/>
    </source>
</evidence>
<dbReference type="InterPro" id="IPR038980">
    <property type="entry name" value="ATM_plant"/>
</dbReference>
<dbReference type="Proteomes" id="UP000230750">
    <property type="component" value="Unassembled WGS sequence"/>
</dbReference>
<protein>
    <submittedName>
        <fullName evidence="1">Putative serine-protein kinase ATM-like</fullName>
    </submittedName>
</protein>
<dbReference type="EMBL" id="MRZV01000229">
    <property type="protein sequence ID" value="PIK54952.1"/>
    <property type="molecule type" value="Genomic_DNA"/>
</dbReference>
<gene>
    <name evidence="1" type="ORF">BSL78_08161</name>
</gene>
<dbReference type="GO" id="GO:0006974">
    <property type="term" value="P:DNA damage response"/>
    <property type="evidence" value="ECO:0007669"/>
    <property type="project" value="InterPro"/>
</dbReference>
<accession>A0A2G8L3X9</accession>
<proteinExistence type="predicted"/>
<dbReference type="AlphaFoldDB" id="A0A2G8L3X9"/>
<keyword evidence="1" id="KW-0418">Kinase</keyword>
<keyword evidence="1" id="KW-0808">Transferase</keyword>
<dbReference type="GO" id="GO:0004674">
    <property type="term" value="F:protein serine/threonine kinase activity"/>
    <property type="evidence" value="ECO:0007669"/>
    <property type="project" value="InterPro"/>
</dbReference>
<dbReference type="PANTHER" id="PTHR37079">
    <property type="entry name" value="SERINE/THREONINE-PROTEIN KINASE ATM"/>
    <property type="match status" value="1"/>
</dbReference>
<sequence>MPYFPLYRRHQKSNPWNNNFWLDMNYLLLAKAAQLCKAHFTCLLYTEIWYNVTRSQHEHLPDSGDSQGGSQHSLDTLSSNSEINVQRLLLEAYTSIGEPDGLYGWACHE</sequence>